<organism evidence="7 8">
    <name type="scientific">Minwuia thermotolerans</name>
    <dbReference type="NCBI Taxonomy" id="2056226"/>
    <lineage>
        <taxon>Bacteria</taxon>
        <taxon>Pseudomonadati</taxon>
        <taxon>Pseudomonadota</taxon>
        <taxon>Alphaproteobacteria</taxon>
        <taxon>Minwuiales</taxon>
        <taxon>Minwuiaceae</taxon>
        <taxon>Minwuia</taxon>
    </lineage>
</organism>
<name>A0A2M9G3L7_9PROT</name>
<feature type="domain" description="Pirin C-terminal" evidence="6">
    <location>
        <begin position="193"/>
        <end position="294"/>
    </location>
</feature>
<dbReference type="PANTHER" id="PTHR13903:SF31">
    <property type="entry name" value="CUPIN-DOMAIN CONTAINING PROTEIN"/>
    <property type="match status" value="1"/>
</dbReference>
<dbReference type="GO" id="GO:0046872">
    <property type="term" value="F:metal ion binding"/>
    <property type="evidence" value="ECO:0007669"/>
    <property type="project" value="UniProtKB-KW"/>
</dbReference>
<accession>A0A2M9G3L7</accession>
<dbReference type="PIRSF" id="PIRSF006232">
    <property type="entry name" value="Pirin"/>
    <property type="match status" value="1"/>
</dbReference>
<dbReference type="InterPro" id="IPR012093">
    <property type="entry name" value="Pirin"/>
</dbReference>
<evidence type="ECO:0000313" key="8">
    <source>
        <dbReference type="Proteomes" id="UP000229498"/>
    </source>
</evidence>
<sequence length="299" mass="32206">MRRRSPSRRNELSRSIAQTVTAHQQREGAGFLVRRPVPTRGLDQVDPFLMLDEVGPVDYGPGEALGAPDHPHRGFETVSYILQGEKLHEDSTGKTQLIRAGDVQWMTAGAGIVHSELPSPEMQRAGGTAHGFQIWVNLPAREKFAEPGYQHLAGAEIPRAASPDGRIEVVVIAGEAFGVAAKIGTRTPIWLQDWRVGAGAEAEIAIPTDFNAAAYVFDGTVSFGRERETVERGQMAVFGPGASLTVSGAGEGGRFLLLGGTPIGEPVARYGPFVMNSEEEIHAAVRDYQSGRMGEIERV</sequence>
<reference evidence="7 8" key="1">
    <citation type="submission" date="2017-11" db="EMBL/GenBank/DDBJ databases">
        <title>Draft genome sequence of Rhizobiales bacterium SY3-13.</title>
        <authorList>
            <person name="Sun C."/>
        </authorList>
    </citation>
    <scope>NUCLEOTIDE SEQUENCE [LARGE SCALE GENOMIC DNA]</scope>
    <source>
        <strain evidence="7 8">SY3-13</strain>
    </source>
</reference>
<feature type="binding site" evidence="2">
    <location>
        <position position="114"/>
    </location>
    <ligand>
        <name>Fe cation</name>
        <dbReference type="ChEBI" id="CHEBI:24875"/>
    </ligand>
</feature>
<dbReference type="CDD" id="cd02909">
    <property type="entry name" value="cupin_pirin_N"/>
    <property type="match status" value="1"/>
</dbReference>
<dbReference type="OrthoDB" id="9780903at2"/>
<keyword evidence="8" id="KW-1185">Reference proteome</keyword>
<dbReference type="PANTHER" id="PTHR13903">
    <property type="entry name" value="PIRIN-RELATED"/>
    <property type="match status" value="1"/>
</dbReference>
<feature type="domain" description="Pirin N-terminal" evidence="5">
    <location>
        <begin position="33"/>
        <end position="136"/>
    </location>
</feature>
<keyword evidence="2" id="KW-0408">Iron</keyword>
<evidence type="ECO:0000259" key="5">
    <source>
        <dbReference type="Pfam" id="PF02678"/>
    </source>
</evidence>
<gene>
    <name evidence="7" type="ORF">CVT23_07990</name>
</gene>
<dbReference type="EMBL" id="PHIG01000029">
    <property type="protein sequence ID" value="PJK30312.1"/>
    <property type="molecule type" value="Genomic_DNA"/>
</dbReference>
<feature type="region of interest" description="Disordered" evidence="4">
    <location>
        <begin position="1"/>
        <end position="35"/>
    </location>
</feature>
<dbReference type="Gene3D" id="2.60.120.10">
    <property type="entry name" value="Jelly Rolls"/>
    <property type="match status" value="2"/>
</dbReference>
<comment type="cofactor">
    <cofactor evidence="2">
        <name>Fe cation</name>
        <dbReference type="ChEBI" id="CHEBI:24875"/>
    </cofactor>
    <text evidence="2">Binds 1 Fe cation per subunit.</text>
</comment>
<dbReference type="AlphaFoldDB" id="A0A2M9G3L7"/>
<feature type="binding site" evidence="2">
    <location>
        <position position="70"/>
    </location>
    <ligand>
        <name>Fe cation</name>
        <dbReference type="ChEBI" id="CHEBI:24875"/>
    </ligand>
</feature>
<evidence type="ECO:0000256" key="1">
    <source>
        <dbReference type="ARBA" id="ARBA00008416"/>
    </source>
</evidence>
<dbReference type="SUPFAM" id="SSF51182">
    <property type="entry name" value="RmlC-like cupins"/>
    <property type="match status" value="1"/>
</dbReference>
<dbReference type="Pfam" id="PF02678">
    <property type="entry name" value="Pirin"/>
    <property type="match status" value="1"/>
</dbReference>
<feature type="binding site" evidence="2">
    <location>
        <position position="72"/>
    </location>
    <ligand>
        <name>Fe cation</name>
        <dbReference type="ChEBI" id="CHEBI:24875"/>
    </ligand>
</feature>
<dbReference type="InterPro" id="IPR011051">
    <property type="entry name" value="RmlC_Cupin_sf"/>
</dbReference>
<dbReference type="CDD" id="cd02247">
    <property type="entry name" value="cupin_pirin_C"/>
    <property type="match status" value="1"/>
</dbReference>
<keyword evidence="2" id="KW-0479">Metal-binding</keyword>
<proteinExistence type="inferred from homology"/>
<dbReference type="Proteomes" id="UP000229498">
    <property type="component" value="Unassembled WGS sequence"/>
</dbReference>
<dbReference type="InterPro" id="IPR008778">
    <property type="entry name" value="Pirin_C_dom"/>
</dbReference>
<dbReference type="InterPro" id="IPR014710">
    <property type="entry name" value="RmlC-like_jellyroll"/>
</dbReference>
<feature type="binding site" evidence="2">
    <location>
        <position position="116"/>
    </location>
    <ligand>
        <name>Fe cation</name>
        <dbReference type="ChEBI" id="CHEBI:24875"/>
    </ligand>
</feature>
<protein>
    <submittedName>
        <fullName evidence="7">Pirin family protein</fullName>
    </submittedName>
</protein>
<evidence type="ECO:0000313" key="7">
    <source>
        <dbReference type="EMBL" id="PJK30312.1"/>
    </source>
</evidence>
<evidence type="ECO:0000256" key="2">
    <source>
        <dbReference type="PIRSR" id="PIRSR006232-1"/>
    </source>
</evidence>
<evidence type="ECO:0000256" key="4">
    <source>
        <dbReference type="SAM" id="MobiDB-lite"/>
    </source>
</evidence>
<evidence type="ECO:0000256" key="3">
    <source>
        <dbReference type="RuleBase" id="RU003457"/>
    </source>
</evidence>
<dbReference type="Pfam" id="PF05726">
    <property type="entry name" value="Pirin_C"/>
    <property type="match status" value="1"/>
</dbReference>
<comment type="caution">
    <text evidence="7">The sequence shown here is derived from an EMBL/GenBank/DDBJ whole genome shotgun (WGS) entry which is preliminary data.</text>
</comment>
<comment type="similarity">
    <text evidence="1 3">Belongs to the pirin family.</text>
</comment>
<evidence type="ECO:0000259" key="6">
    <source>
        <dbReference type="Pfam" id="PF05726"/>
    </source>
</evidence>
<feature type="compositionally biased region" description="Polar residues" evidence="4">
    <location>
        <begin position="13"/>
        <end position="23"/>
    </location>
</feature>
<dbReference type="InterPro" id="IPR003829">
    <property type="entry name" value="Pirin_N_dom"/>
</dbReference>